<protein>
    <submittedName>
        <fullName evidence="1">Uncharacterized protein</fullName>
    </submittedName>
</protein>
<gene>
    <name evidence="1" type="ORF">Hypma_005390</name>
</gene>
<organism evidence="1 2">
    <name type="scientific">Hypsizygus marmoreus</name>
    <name type="common">White beech mushroom</name>
    <name type="synonym">Agaricus marmoreus</name>
    <dbReference type="NCBI Taxonomy" id="39966"/>
    <lineage>
        <taxon>Eukaryota</taxon>
        <taxon>Fungi</taxon>
        <taxon>Dikarya</taxon>
        <taxon>Basidiomycota</taxon>
        <taxon>Agaricomycotina</taxon>
        <taxon>Agaricomycetes</taxon>
        <taxon>Agaricomycetidae</taxon>
        <taxon>Agaricales</taxon>
        <taxon>Tricholomatineae</taxon>
        <taxon>Lyophyllaceae</taxon>
        <taxon>Hypsizygus</taxon>
    </lineage>
</organism>
<proteinExistence type="predicted"/>
<dbReference type="InParanoid" id="A0A369JZS0"/>
<dbReference type="AlphaFoldDB" id="A0A369JZS0"/>
<comment type="caution">
    <text evidence="1">The sequence shown here is derived from an EMBL/GenBank/DDBJ whole genome shotgun (WGS) entry which is preliminary data.</text>
</comment>
<reference evidence="1" key="1">
    <citation type="submission" date="2018-04" db="EMBL/GenBank/DDBJ databases">
        <title>Whole genome sequencing of Hypsizygus marmoreus.</title>
        <authorList>
            <person name="Choi I.-G."/>
            <person name="Min B."/>
            <person name="Kim J.-G."/>
            <person name="Kim S."/>
            <person name="Oh Y.-L."/>
            <person name="Kong W.-S."/>
            <person name="Park H."/>
            <person name="Jeong J."/>
            <person name="Song E.-S."/>
        </authorList>
    </citation>
    <scope>NUCLEOTIDE SEQUENCE [LARGE SCALE GENOMIC DNA]</scope>
    <source>
        <strain evidence="1">51987-8</strain>
    </source>
</reference>
<keyword evidence="2" id="KW-1185">Reference proteome</keyword>
<name>A0A369JZS0_HYPMA</name>
<evidence type="ECO:0000313" key="2">
    <source>
        <dbReference type="Proteomes" id="UP000076154"/>
    </source>
</evidence>
<dbReference type="EMBL" id="LUEZ02000023">
    <property type="protein sequence ID" value="RDB26730.1"/>
    <property type="molecule type" value="Genomic_DNA"/>
</dbReference>
<accession>A0A369JZS0</accession>
<dbReference type="Proteomes" id="UP000076154">
    <property type="component" value="Unassembled WGS sequence"/>
</dbReference>
<evidence type="ECO:0000313" key="1">
    <source>
        <dbReference type="EMBL" id="RDB26730.1"/>
    </source>
</evidence>
<sequence length="155" mass="17009">MSTAFREPFPFLSGHYFIRPLSLLSVVFAPLRPGAFLSSSITSPHPDALTHAKATDPISKDLAPVQSTVQGGRGDVELRINGVERHNLSFPPSLPPDCFSPPVTLTRNNQYTYHFASSPLLRQSVLTSQRIPRHDLTSSHHQRIHALPVHAAGFG</sequence>